<proteinExistence type="predicted"/>
<keyword evidence="2" id="KW-1185">Reference proteome</keyword>
<dbReference type="Proteomes" id="UP000277671">
    <property type="component" value="Unassembled WGS sequence"/>
</dbReference>
<dbReference type="OrthoDB" id="5195226at2"/>
<sequence length="123" mass="12781">MNGIAAVLLTVGALLGGGLAEPARLAEDTACITTPTTPSRDPGGFRIFTTASNGCAAPTTLWLVRHEADGSAWHSSTEIVLMPGASGRLDWPCRSTGTGTYSAIQFDPNMAFNKSTPQVLITC</sequence>
<accession>A0A495JD94</accession>
<evidence type="ECO:0000313" key="1">
    <source>
        <dbReference type="EMBL" id="RKR86887.1"/>
    </source>
</evidence>
<gene>
    <name evidence="1" type="ORF">BDK92_1156</name>
</gene>
<evidence type="ECO:0000313" key="2">
    <source>
        <dbReference type="Proteomes" id="UP000277671"/>
    </source>
</evidence>
<comment type="caution">
    <text evidence="1">The sequence shown here is derived from an EMBL/GenBank/DDBJ whole genome shotgun (WGS) entry which is preliminary data.</text>
</comment>
<dbReference type="EMBL" id="RBKT01000001">
    <property type="protein sequence ID" value="RKR86887.1"/>
    <property type="molecule type" value="Genomic_DNA"/>
</dbReference>
<name>A0A495JD94_9ACTN</name>
<protein>
    <recommendedName>
        <fullName evidence="3">Ig-like domain-containing protein</fullName>
    </recommendedName>
</protein>
<dbReference type="AlphaFoldDB" id="A0A495JD94"/>
<reference evidence="1 2" key="1">
    <citation type="submission" date="2018-10" db="EMBL/GenBank/DDBJ databases">
        <title>Sequencing the genomes of 1000 actinobacteria strains.</title>
        <authorList>
            <person name="Klenk H.-P."/>
        </authorList>
    </citation>
    <scope>NUCLEOTIDE SEQUENCE [LARGE SCALE GENOMIC DNA]</scope>
    <source>
        <strain evidence="1 2">DSM 45175</strain>
    </source>
</reference>
<evidence type="ECO:0008006" key="3">
    <source>
        <dbReference type="Google" id="ProtNLM"/>
    </source>
</evidence>
<dbReference type="RefSeq" id="WP_121155255.1">
    <property type="nucleotide sequence ID" value="NZ_RBKT01000001.1"/>
</dbReference>
<organism evidence="1 2">
    <name type="scientific">Micromonospora pisi</name>
    <dbReference type="NCBI Taxonomy" id="589240"/>
    <lineage>
        <taxon>Bacteria</taxon>
        <taxon>Bacillati</taxon>
        <taxon>Actinomycetota</taxon>
        <taxon>Actinomycetes</taxon>
        <taxon>Micromonosporales</taxon>
        <taxon>Micromonosporaceae</taxon>
        <taxon>Micromonospora</taxon>
    </lineage>
</organism>